<dbReference type="EMBL" id="JAVREJ010000007">
    <property type="protein sequence ID" value="MDT0350432.1"/>
    <property type="molecule type" value="Genomic_DNA"/>
</dbReference>
<name>A0ABU2N910_9PSEU</name>
<comment type="caution">
    <text evidence="2">The sequence shown here is derived from an EMBL/GenBank/DDBJ whole genome shotgun (WGS) entry which is preliminary data.</text>
</comment>
<keyword evidence="1" id="KW-0812">Transmembrane</keyword>
<feature type="transmembrane region" description="Helical" evidence="1">
    <location>
        <begin position="92"/>
        <end position="111"/>
    </location>
</feature>
<sequence>MRRPALLVRFPLWRPPRESPPPVVPEAVTDYPELADDISTVDHVVGPAFHEADLSALRHQHRYRRQQVVIIAGSALLTGLGGLQAVFPQERWPGLALALLGALLAVLSNAVNEFNALEKFMTERVKAERLRSACFRFLSRTGRYTGEDRVSVLRRVVLSIRAGEEPS</sequence>
<feature type="transmembrane region" description="Helical" evidence="1">
    <location>
        <begin position="68"/>
        <end position="86"/>
    </location>
</feature>
<dbReference type="Pfam" id="PF14015">
    <property type="entry name" value="DUF4231"/>
    <property type="match status" value="1"/>
</dbReference>
<accession>A0ABU2N910</accession>
<reference evidence="3" key="1">
    <citation type="submission" date="2023-07" db="EMBL/GenBank/DDBJ databases">
        <title>30 novel species of actinomycetes from the DSMZ collection.</title>
        <authorList>
            <person name="Nouioui I."/>
        </authorList>
    </citation>
    <scope>NUCLEOTIDE SEQUENCE [LARGE SCALE GENOMIC DNA]</scope>
    <source>
        <strain evidence="3">DSM 45834</strain>
    </source>
</reference>
<dbReference type="Proteomes" id="UP001183202">
    <property type="component" value="Unassembled WGS sequence"/>
</dbReference>
<proteinExistence type="predicted"/>
<evidence type="ECO:0000256" key="1">
    <source>
        <dbReference type="SAM" id="Phobius"/>
    </source>
</evidence>
<protein>
    <submittedName>
        <fullName evidence="2">DUF4231 domain-containing protein</fullName>
    </submittedName>
</protein>
<keyword evidence="1" id="KW-0472">Membrane</keyword>
<dbReference type="InterPro" id="IPR025325">
    <property type="entry name" value="DUF4231"/>
</dbReference>
<gene>
    <name evidence="2" type="ORF">RM445_12940</name>
</gene>
<keyword evidence="3" id="KW-1185">Reference proteome</keyword>
<evidence type="ECO:0000313" key="2">
    <source>
        <dbReference type="EMBL" id="MDT0350432.1"/>
    </source>
</evidence>
<keyword evidence="1" id="KW-1133">Transmembrane helix</keyword>
<organism evidence="2 3">
    <name type="scientific">Pseudonocardia charpentierae</name>
    <dbReference type="NCBI Taxonomy" id="3075545"/>
    <lineage>
        <taxon>Bacteria</taxon>
        <taxon>Bacillati</taxon>
        <taxon>Actinomycetota</taxon>
        <taxon>Actinomycetes</taxon>
        <taxon>Pseudonocardiales</taxon>
        <taxon>Pseudonocardiaceae</taxon>
        <taxon>Pseudonocardia</taxon>
    </lineage>
</organism>
<dbReference type="RefSeq" id="WP_311556466.1">
    <property type="nucleotide sequence ID" value="NZ_JAVREJ010000007.1"/>
</dbReference>
<evidence type="ECO:0000313" key="3">
    <source>
        <dbReference type="Proteomes" id="UP001183202"/>
    </source>
</evidence>